<gene>
    <name evidence="2" type="ORF">SAMN04515674_11186</name>
</gene>
<dbReference type="OrthoDB" id="384721at2"/>
<dbReference type="PANTHER" id="PTHR46320">
    <property type="entry name" value="GLYCEROPHOSPHODIESTER PHOSPHODIESTERASE 1"/>
    <property type="match status" value="1"/>
</dbReference>
<dbReference type="AlphaFoldDB" id="A0A1I5WB28"/>
<sequence>MKYFFGLVFSLVFFFESQAQKQRVTAIIEQLKNPKDKNVLVIAHRADWRNSPENSIAAINNAIELGVDIVEIDVQKTKDGHLIIMHDEKVDRTTNGKGYVKDYTLDSLKKLFLRNGMGRVTYHKVPTLEEAMLAVKGKVMVNLDKCYEHLNEAYAILEKTGTVNHAIFKGYYFTPEQVKKDYGHLLDKIFYMAMVRIDEPGSQKIIDDFQTLIKPIAFELSFKNDTSSVINQFEKIKERGSRVWINSLWASLNGGHDDDRSETDIAGSYGWIVGKGTNMIQTDRPKQLLLYLKARHLHP</sequence>
<dbReference type="GO" id="GO:0006644">
    <property type="term" value="P:phospholipid metabolic process"/>
    <property type="evidence" value="ECO:0007669"/>
    <property type="project" value="TreeGrafter"/>
</dbReference>
<dbReference type="SUPFAM" id="SSF51695">
    <property type="entry name" value="PLC-like phosphodiesterases"/>
    <property type="match status" value="1"/>
</dbReference>
<dbReference type="PROSITE" id="PS51704">
    <property type="entry name" value="GP_PDE"/>
    <property type="match status" value="1"/>
</dbReference>
<feature type="domain" description="GP-PDE" evidence="1">
    <location>
        <begin position="39"/>
        <end position="299"/>
    </location>
</feature>
<accession>A0A1I5WB28</accession>
<keyword evidence="3" id="KW-1185">Reference proteome</keyword>
<organism evidence="2 3">
    <name type="scientific">Pseudarcicella hirudinis</name>
    <dbReference type="NCBI Taxonomy" id="1079859"/>
    <lineage>
        <taxon>Bacteria</taxon>
        <taxon>Pseudomonadati</taxon>
        <taxon>Bacteroidota</taxon>
        <taxon>Cytophagia</taxon>
        <taxon>Cytophagales</taxon>
        <taxon>Flectobacillaceae</taxon>
        <taxon>Pseudarcicella</taxon>
    </lineage>
</organism>
<dbReference type="Gene3D" id="3.20.20.190">
    <property type="entry name" value="Phosphatidylinositol (PI) phosphodiesterase"/>
    <property type="match status" value="1"/>
</dbReference>
<dbReference type="RefSeq" id="WP_092018469.1">
    <property type="nucleotide sequence ID" value="NZ_FOXH01000011.1"/>
</dbReference>
<reference evidence="2 3" key="1">
    <citation type="submission" date="2016-10" db="EMBL/GenBank/DDBJ databases">
        <authorList>
            <person name="de Groot N.N."/>
        </authorList>
    </citation>
    <scope>NUCLEOTIDE SEQUENCE [LARGE SCALE GENOMIC DNA]</scope>
    <source>
        <strain evidence="3">E92,LMG 26720,CCM 7988</strain>
    </source>
</reference>
<proteinExistence type="predicted"/>
<dbReference type="EMBL" id="FOXH01000011">
    <property type="protein sequence ID" value="SFQ16922.1"/>
    <property type="molecule type" value="Genomic_DNA"/>
</dbReference>
<dbReference type="GO" id="GO:0005886">
    <property type="term" value="C:plasma membrane"/>
    <property type="evidence" value="ECO:0007669"/>
    <property type="project" value="TreeGrafter"/>
</dbReference>
<evidence type="ECO:0000259" key="1">
    <source>
        <dbReference type="PROSITE" id="PS51704"/>
    </source>
</evidence>
<evidence type="ECO:0000313" key="3">
    <source>
        <dbReference type="Proteomes" id="UP000199306"/>
    </source>
</evidence>
<dbReference type="InterPro" id="IPR030395">
    <property type="entry name" value="GP_PDE_dom"/>
</dbReference>
<dbReference type="Pfam" id="PF03009">
    <property type="entry name" value="GDPD"/>
    <property type="match status" value="1"/>
</dbReference>
<protein>
    <submittedName>
        <fullName evidence="2">Glycerophosphoryl diester phosphodiesterase</fullName>
    </submittedName>
</protein>
<dbReference type="PANTHER" id="PTHR46320:SF1">
    <property type="entry name" value="GLYCEROPHOSPHODIESTER PHOSPHODIESTERASE 1"/>
    <property type="match status" value="1"/>
</dbReference>
<evidence type="ECO:0000313" key="2">
    <source>
        <dbReference type="EMBL" id="SFQ16922.1"/>
    </source>
</evidence>
<dbReference type="STRING" id="1079859.SAMN04515674_11186"/>
<dbReference type="GO" id="GO:0070291">
    <property type="term" value="P:N-acylethanolamine metabolic process"/>
    <property type="evidence" value="ECO:0007669"/>
    <property type="project" value="TreeGrafter"/>
</dbReference>
<dbReference type="InterPro" id="IPR032160">
    <property type="entry name" value="DUF4996"/>
</dbReference>
<dbReference type="GO" id="GO:0008889">
    <property type="term" value="F:glycerophosphodiester phosphodiesterase activity"/>
    <property type="evidence" value="ECO:0007669"/>
    <property type="project" value="TreeGrafter"/>
</dbReference>
<dbReference type="Proteomes" id="UP000199306">
    <property type="component" value="Unassembled WGS sequence"/>
</dbReference>
<dbReference type="GO" id="GO:0006580">
    <property type="term" value="P:ethanolamine metabolic process"/>
    <property type="evidence" value="ECO:0007669"/>
    <property type="project" value="TreeGrafter"/>
</dbReference>
<name>A0A1I5WB28_9BACT</name>
<dbReference type="InterPro" id="IPR017946">
    <property type="entry name" value="PLC-like_Pdiesterase_TIM-brl"/>
</dbReference>
<dbReference type="Pfam" id="PF16387">
    <property type="entry name" value="DUF4996"/>
    <property type="match status" value="1"/>
</dbReference>
<dbReference type="CDD" id="cd08566">
    <property type="entry name" value="GDPD_AtGDE_like"/>
    <property type="match status" value="1"/>
</dbReference>